<feature type="transmembrane region" description="Helical" evidence="9">
    <location>
        <begin position="156"/>
        <end position="174"/>
    </location>
</feature>
<dbReference type="GO" id="GO:0043757">
    <property type="term" value="F:adenosylcobinamide-phosphate synthase activity"/>
    <property type="evidence" value="ECO:0007669"/>
    <property type="project" value="UniProtKB-EC"/>
</dbReference>
<evidence type="ECO:0000256" key="5">
    <source>
        <dbReference type="ARBA" id="ARBA00022573"/>
    </source>
</evidence>
<comment type="pathway">
    <text evidence="2">Cofactor biosynthesis; adenosylcobalamin biosynthesis.</text>
</comment>
<dbReference type="Pfam" id="PF03186">
    <property type="entry name" value="CobD_Cbib"/>
    <property type="match status" value="1"/>
</dbReference>
<protein>
    <submittedName>
        <fullName evidence="10">Adenosylcobinamide-phosphate synthase</fullName>
        <ecNumber evidence="10">6.3.1.10</ecNumber>
    </submittedName>
</protein>
<dbReference type="GO" id="GO:0005886">
    <property type="term" value="C:plasma membrane"/>
    <property type="evidence" value="ECO:0007669"/>
    <property type="project" value="UniProtKB-SubCell"/>
</dbReference>
<feature type="transmembrane region" description="Helical" evidence="9">
    <location>
        <begin position="288"/>
        <end position="307"/>
    </location>
</feature>
<dbReference type="PANTHER" id="PTHR34308:SF1">
    <property type="entry name" value="COBALAMIN BIOSYNTHESIS PROTEIN CBIB"/>
    <property type="match status" value="1"/>
</dbReference>
<evidence type="ECO:0000256" key="1">
    <source>
        <dbReference type="ARBA" id="ARBA00004651"/>
    </source>
</evidence>
<dbReference type="AlphaFoldDB" id="A0A3B0T5L9"/>
<organism evidence="10">
    <name type="scientific">hydrothermal vent metagenome</name>
    <dbReference type="NCBI Taxonomy" id="652676"/>
    <lineage>
        <taxon>unclassified sequences</taxon>
        <taxon>metagenomes</taxon>
        <taxon>ecological metagenomes</taxon>
    </lineage>
</organism>
<keyword evidence="10" id="KW-0436">Ligase</keyword>
<keyword evidence="4" id="KW-1003">Cell membrane</keyword>
<evidence type="ECO:0000256" key="6">
    <source>
        <dbReference type="ARBA" id="ARBA00022692"/>
    </source>
</evidence>
<evidence type="ECO:0000256" key="2">
    <source>
        <dbReference type="ARBA" id="ARBA00004953"/>
    </source>
</evidence>
<evidence type="ECO:0000256" key="7">
    <source>
        <dbReference type="ARBA" id="ARBA00022989"/>
    </source>
</evidence>
<keyword evidence="8 9" id="KW-0472">Membrane</keyword>
<gene>
    <name evidence="10" type="ORF">MNBD_BACTEROID01-2781</name>
</gene>
<name>A0A3B0T5L9_9ZZZZ</name>
<evidence type="ECO:0000256" key="9">
    <source>
        <dbReference type="SAM" id="Phobius"/>
    </source>
</evidence>
<dbReference type="UniPathway" id="UPA00148"/>
<feature type="transmembrane region" description="Helical" evidence="9">
    <location>
        <begin position="55"/>
        <end position="75"/>
    </location>
</feature>
<sequence>MNEGLLIVIPLISGFVLDMVLGDPLWLPHPIRLFGNAIFLFEQKLNRNTYIKLKGVFTSVILISATWGFFFLLIQLSRKTELTYYLLASVFVFYGLANRSLIQEAIRVNLALEREGIEAAREKLAFIVGRDTLQLNGQQIRIAILETLAENLSDGVIAPLFFYALGGVPLMMAYKMANTLDSMIGYKNQHYKDFGWFAARLDDTLNFIPARLTALLMILVTFNTRGLAFIFKYGSKHSSPNAGYPEAALAGILNCRFGGANIYHGKIVEKPYIGHSSRLVTTKDIRRAARINFLSCLLFMGLIILLYKVV</sequence>
<dbReference type="EC" id="6.3.1.10" evidence="10"/>
<evidence type="ECO:0000256" key="3">
    <source>
        <dbReference type="ARBA" id="ARBA00006263"/>
    </source>
</evidence>
<dbReference type="GO" id="GO:0048472">
    <property type="term" value="F:threonine-phosphate decarboxylase activity"/>
    <property type="evidence" value="ECO:0007669"/>
    <property type="project" value="InterPro"/>
</dbReference>
<keyword evidence="7 9" id="KW-1133">Transmembrane helix</keyword>
<comment type="similarity">
    <text evidence="3">Belongs to the CobD/CbiB family.</text>
</comment>
<evidence type="ECO:0000256" key="4">
    <source>
        <dbReference type="ARBA" id="ARBA00022475"/>
    </source>
</evidence>
<keyword evidence="5" id="KW-0169">Cobalamin biosynthesis</keyword>
<accession>A0A3B0T5L9</accession>
<dbReference type="InterPro" id="IPR004485">
    <property type="entry name" value="Cobalamin_biosynth_CobD/CbiB"/>
</dbReference>
<dbReference type="NCBIfam" id="TIGR00380">
    <property type="entry name" value="cobal_cbiB"/>
    <property type="match status" value="1"/>
</dbReference>
<dbReference type="PANTHER" id="PTHR34308">
    <property type="entry name" value="COBALAMIN BIOSYNTHESIS PROTEIN CBIB"/>
    <property type="match status" value="1"/>
</dbReference>
<dbReference type="EMBL" id="UOEP01000031">
    <property type="protein sequence ID" value="VAW14051.1"/>
    <property type="molecule type" value="Genomic_DNA"/>
</dbReference>
<keyword evidence="6 9" id="KW-0812">Transmembrane</keyword>
<evidence type="ECO:0000313" key="10">
    <source>
        <dbReference type="EMBL" id="VAW14051.1"/>
    </source>
</evidence>
<evidence type="ECO:0000256" key="8">
    <source>
        <dbReference type="ARBA" id="ARBA00023136"/>
    </source>
</evidence>
<dbReference type="HAMAP" id="MF_00024">
    <property type="entry name" value="CobD_CbiB"/>
    <property type="match status" value="1"/>
</dbReference>
<reference evidence="10" key="1">
    <citation type="submission" date="2018-06" db="EMBL/GenBank/DDBJ databases">
        <authorList>
            <person name="Zhirakovskaya E."/>
        </authorList>
    </citation>
    <scope>NUCLEOTIDE SEQUENCE</scope>
</reference>
<comment type="subcellular location">
    <subcellularLocation>
        <location evidence="1">Cell membrane</location>
        <topology evidence="1">Multi-pass membrane protein</topology>
    </subcellularLocation>
</comment>
<proteinExistence type="inferred from homology"/>
<dbReference type="GO" id="GO:0009236">
    <property type="term" value="P:cobalamin biosynthetic process"/>
    <property type="evidence" value="ECO:0007669"/>
    <property type="project" value="UniProtKB-UniPathway"/>
</dbReference>